<feature type="transmembrane region" description="Helical" evidence="1">
    <location>
        <begin position="93"/>
        <end position="112"/>
    </location>
</feature>
<dbReference type="EMBL" id="MH590603">
    <property type="protein sequence ID" value="AXH70420.1"/>
    <property type="molecule type" value="Genomic_DNA"/>
</dbReference>
<keyword evidence="1" id="KW-0472">Membrane</keyword>
<evidence type="ECO:0000313" key="3">
    <source>
        <dbReference type="Proteomes" id="UP000257597"/>
    </source>
</evidence>
<feature type="transmembrane region" description="Helical" evidence="1">
    <location>
        <begin position="17"/>
        <end position="36"/>
    </location>
</feature>
<sequence>MAEISALDIRSWSDVRAFVHVAAPGIGATLVGTSAFAGSGQAVLAIVGLIVALTSPALSAVNTADGFRKYFYPAVGALGGLLGTFGIVTDTQWALYTSIAVVLLGAGTAGANTPTTSAWSVKADPHAVAAKAPIYE</sequence>
<keyword evidence="1" id="KW-0812">Transmembrane</keyword>
<dbReference type="InterPro" id="IPR056390">
    <property type="entry name" value="Holin_phage"/>
</dbReference>
<reference evidence="3" key="1">
    <citation type="submission" date="2018-07" db="EMBL/GenBank/DDBJ databases">
        <authorList>
            <person name="Quirk P.G."/>
            <person name="Krulwich T.A."/>
        </authorList>
    </citation>
    <scope>NUCLEOTIDE SEQUENCE [LARGE SCALE GENOMIC DNA]</scope>
</reference>
<evidence type="ECO:0000313" key="2">
    <source>
        <dbReference type="EMBL" id="AXH70420.1"/>
    </source>
</evidence>
<feature type="transmembrane region" description="Helical" evidence="1">
    <location>
        <begin position="42"/>
        <end position="61"/>
    </location>
</feature>
<feature type="transmembrane region" description="Helical" evidence="1">
    <location>
        <begin position="70"/>
        <end position="87"/>
    </location>
</feature>
<keyword evidence="1" id="KW-1133">Transmembrane helix</keyword>
<dbReference type="KEGG" id="vg:54998023"/>
<name>A0A345MIN9_9CAUD</name>
<dbReference type="GeneID" id="54998023"/>
<organism evidence="2 3">
    <name type="scientific">Gordonia phage Daredevil</name>
    <dbReference type="NCBI Taxonomy" id="2283286"/>
    <lineage>
        <taxon>Viruses</taxon>
        <taxon>Duplodnaviria</taxon>
        <taxon>Heunggongvirae</taxon>
        <taxon>Uroviricota</taxon>
        <taxon>Caudoviricetes</taxon>
        <taxon>Daredevilvirus</taxon>
        <taxon>Daredevilvirus daredevil</taxon>
    </lineage>
</organism>
<proteinExistence type="predicted"/>
<dbReference type="Proteomes" id="UP000257597">
    <property type="component" value="Segment"/>
</dbReference>
<gene>
    <name evidence="2" type="primary">32</name>
    <name evidence="2" type="ORF">SEA_DAREDEVIL_32</name>
</gene>
<dbReference type="RefSeq" id="YP_009807146.1">
    <property type="nucleotide sequence ID" value="NC_048021.1"/>
</dbReference>
<accession>A0A345MIN9</accession>
<keyword evidence="3" id="KW-1185">Reference proteome</keyword>
<protein>
    <submittedName>
        <fullName evidence="2">Membrane protein</fullName>
    </submittedName>
</protein>
<evidence type="ECO:0000256" key="1">
    <source>
        <dbReference type="SAM" id="Phobius"/>
    </source>
</evidence>
<dbReference type="Pfam" id="PF23809">
    <property type="entry name" value="Phage_holin_9"/>
    <property type="match status" value="1"/>
</dbReference>